<evidence type="ECO:0000313" key="2">
    <source>
        <dbReference type="Proteomes" id="UP000248924"/>
    </source>
</evidence>
<sequence length="96" mass="11035">MTRDEALTLISRLLGTRNPIVLREFEFGWLARERLSEQERASGMHVGQGSYIIDRSGVITVHSSLPARRVMEEYTQARREGRIKGRQVWPEPEPTA</sequence>
<evidence type="ECO:0008006" key="3">
    <source>
        <dbReference type="Google" id="ProtNLM"/>
    </source>
</evidence>
<name>A0A2W2ED05_9ACTN</name>
<organism evidence="1 2">
    <name type="scientific">Micromonospora craterilacus</name>
    <dbReference type="NCBI Taxonomy" id="1655439"/>
    <lineage>
        <taxon>Bacteria</taxon>
        <taxon>Bacillati</taxon>
        <taxon>Actinomycetota</taxon>
        <taxon>Actinomycetes</taxon>
        <taxon>Micromonosporales</taxon>
        <taxon>Micromonosporaceae</taxon>
        <taxon>Micromonospora</taxon>
    </lineage>
</organism>
<accession>A0A2W2ED05</accession>
<reference evidence="1 2" key="1">
    <citation type="submission" date="2018-01" db="EMBL/GenBank/DDBJ databases">
        <title>Draft genome sequence of Jishengella sp. NA12.</title>
        <authorList>
            <person name="Sahin N."/>
            <person name="Ay H."/>
            <person name="Saygin H."/>
        </authorList>
    </citation>
    <scope>NUCLEOTIDE SEQUENCE [LARGE SCALE GENOMIC DNA]</scope>
    <source>
        <strain evidence="1 2">NA12</strain>
    </source>
</reference>
<dbReference type="AlphaFoldDB" id="A0A2W2ED05"/>
<comment type="caution">
    <text evidence="1">The sequence shown here is derived from an EMBL/GenBank/DDBJ whole genome shotgun (WGS) entry which is preliminary data.</text>
</comment>
<dbReference type="Proteomes" id="UP000248924">
    <property type="component" value="Unassembled WGS sequence"/>
</dbReference>
<protein>
    <recommendedName>
        <fullName evidence="3">Immunity protein 35 domain-containing protein</fullName>
    </recommendedName>
</protein>
<keyword evidence="2" id="KW-1185">Reference proteome</keyword>
<evidence type="ECO:0000313" key="1">
    <source>
        <dbReference type="EMBL" id="PZG20403.1"/>
    </source>
</evidence>
<dbReference type="EMBL" id="POTY01000042">
    <property type="protein sequence ID" value="PZG20403.1"/>
    <property type="molecule type" value="Genomic_DNA"/>
</dbReference>
<proteinExistence type="predicted"/>
<gene>
    <name evidence="1" type="ORF">C1I95_09655</name>
</gene>